<dbReference type="InterPro" id="IPR001650">
    <property type="entry name" value="Helicase_C-like"/>
</dbReference>
<dbReference type="AlphaFoldDB" id="A0A2U9IGV0"/>
<dbReference type="SMART" id="SM00490">
    <property type="entry name" value="HELICc"/>
    <property type="match status" value="1"/>
</dbReference>
<dbReference type="KEGG" id="abri:DFR85_12360"/>
<dbReference type="Proteomes" id="UP000248044">
    <property type="component" value="Chromosome"/>
</dbReference>
<dbReference type="EMBL" id="CP029289">
    <property type="protein sequence ID" value="AWR95272.1"/>
    <property type="molecule type" value="Genomic_DNA"/>
</dbReference>
<dbReference type="GeneID" id="36832962"/>
<dbReference type="PROSITE" id="PS51192">
    <property type="entry name" value="HELICASE_ATP_BIND_1"/>
    <property type="match status" value="1"/>
</dbReference>
<evidence type="ECO:0000256" key="4">
    <source>
        <dbReference type="ARBA" id="ARBA00022806"/>
    </source>
</evidence>
<keyword evidence="4 8" id="KW-0347">Helicase</keyword>
<dbReference type="InterPro" id="IPR050547">
    <property type="entry name" value="DEAD_box_RNA_helicases"/>
</dbReference>
<dbReference type="GO" id="GO:0003724">
    <property type="term" value="F:RNA helicase activity"/>
    <property type="evidence" value="ECO:0007669"/>
    <property type="project" value="UniProtKB-EC"/>
</dbReference>
<keyword evidence="2" id="KW-0547">Nucleotide-binding</keyword>
<dbReference type="SUPFAM" id="SSF52540">
    <property type="entry name" value="P-loop containing nucleoside triphosphate hydrolases"/>
    <property type="match status" value="1"/>
</dbReference>
<dbReference type="SMART" id="SM00487">
    <property type="entry name" value="DEXDc"/>
    <property type="match status" value="1"/>
</dbReference>
<dbReference type="GO" id="GO:0003723">
    <property type="term" value="F:RNA binding"/>
    <property type="evidence" value="ECO:0007669"/>
    <property type="project" value="TreeGrafter"/>
</dbReference>
<keyword evidence="3" id="KW-0378">Hydrolase</keyword>
<dbReference type="GO" id="GO:0016787">
    <property type="term" value="F:hydrolase activity"/>
    <property type="evidence" value="ECO:0007669"/>
    <property type="project" value="UniProtKB-KW"/>
</dbReference>
<dbReference type="PROSITE" id="PS51194">
    <property type="entry name" value="HELICASE_CTER"/>
    <property type="match status" value="1"/>
</dbReference>
<name>A0A2U9IGV0_9CREN</name>
<dbReference type="InterPro" id="IPR014001">
    <property type="entry name" value="Helicase_ATP-bd"/>
</dbReference>
<dbReference type="RefSeq" id="WP_110271153.1">
    <property type="nucleotide sequence ID" value="NZ_CP029289.2"/>
</dbReference>
<evidence type="ECO:0000256" key="3">
    <source>
        <dbReference type="ARBA" id="ARBA00022801"/>
    </source>
</evidence>
<dbReference type="InterPro" id="IPR027417">
    <property type="entry name" value="P-loop_NTPase"/>
</dbReference>
<evidence type="ECO:0000256" key="5">
    <source>
        <dbReference type="ARBA" id="ARBA00022840"/>
    </source>
</evidence>
<proteinExistence type="predicted"/>
<sequence>MDYISDFNSLLKEKLGFSMFPYQEHVSKDLINAIDLGEKFVVASMPTGSGKTVIEIFLAYFLMKKGFHNIIVMEPTRLLCDQMYTKFWKKVYQDIGMEYEGNCEAFNEGKSIIVSTPFTAAKCDAKADAIIFDEVHHAFGDSRYTEALMQLNPKIIIGLTALLPGYKRYKLDLRVSESFGEPIVLSYDFKALSKIDPSFKPPKAIADLFDADMDSLEDNVYELFFKKKAKGNKDTLKFLEVTLYSYGKSAFCESLQRLNDKVQDNSAYFMLCDSEGLSHKARALQDILSVYRVEDFKPVLIFTSRKATAYEFEKAIRETKVDMKRVKVLTGDASKEERQKLVDSAKRGDVDVIISTLVGEEGIDIPEAKLLIMTDVPQSPLRFYQRLGRLIRSEKEETQKFLVVALTPKTPEYDNLDDALRNLFAEGVDVSYIIEKKEGKGPVAKVIDIINKEKEDMIPFLKLTEEKDVTPLTYVAEFKKKNEDINSLYYEILSSNTRLNGEEGFSQYLDKAMKEGSVLYFYDVEEMGKLLSKVLLGKYCSLCYGETCRKICNEWLNKIGLIKSIKLDKKNILRLYMKVFLKENSEKAKEYLHREIQNSLENLKGKDFSVSLTESYNKSFTSITETLNFNVSIDRLTVYPKVQLTYYDTNKENKDIVKMNALAIGYKAIEIFFKELLENVITN</sequence>
<evidence type="ECO:0000256" key="1">
    <source>
        <dbReference type="ARBA" id="ARBA00012552"/>
    </source>
</evidence>
<keyword evidence="9" id="KW-1185">Reference proteome</keyword>
<dbReference type="InterPro" id="IPR006935">
    <property type="entry name" value="Helicase/UvrB_N"/>
</dbReference>
<feature type="domain" description="Helicase ATP-binding" evidence="6">
    <location>
        <begin position="32"/>
        <end position="181"/>
    </location>
</feature>
<organism evidence="8 9">
    <name type="scientific">Acidianus brierleyi</name>
    <dbReference type="NCBI Taxonomy" id="41673"/>
    <lineage>
        <taxon>Archaea</taxon>
        <taxon>Thermoproteota</taxon>
        <taxon>Thermoprotei</taxon>
        <taxon>Sulfolobales</taxon>
        <taxon>Sulfolobaceae</taxon>
        <taxon>Acidianus</taxon>
    </lineage>
</organism>
<evidence type="ECO:0000313" key="8">
    <source>
        <dbReference type="EMBL" id="AWR95272.1"/>
    </source>
</evidence>
<dbReference type="Pfam" id="PF00271">
    <property type="entry name" value="Helicase_C"/>
    <property type="match status" value="1"/>
</dbReference>
<dbReference type="GO" id="GO:0140097">
    <property type="term" value="F:catalytic activity, acting on DNA"/>
    <property type="evidence" value="ECO:0007669"/>
    <property type="project" value="UniProtKB-ARBA"/>
</dbReference>
<dbReference type="OrthoDB" id="11644at2157"/>
<gene>
    <name evidence="8" type="ORF">DFR85_12360</name>
</gene>
<protein>
    <recommendedName>
        <fullName evidence="1">RNA helicase</fullName>
        <ecNumber evidence="1">3.6.4.13</ecNumber>
    </recommendedName>
</protein>
<evidence type="ECO:0000259" key="7">
    <source>
        <dbReference type="PROSITE" id="PS51194"/>
    </source>
</evidence>
<reference evidence="8 9" key="1">
    <citation type="submission" date="2018-05" db="EMBL/GenBank/DDBJ databases">
        <title>Complete Genome Sequences of Extremely Thermoacidophilic, Metal-Mobilizing Type-Strain Members of the Archaeal Family Sulfolobaceae: Acidianus brierleyi DSM-1651T, Acidianus sulfidivorans DSM-18786T, Metallosphaera hakonensis DSM-7519T, and Metallosphaera prunae DSM-10039T.</title>
        <authorList>
            <person name="Counts J.A."/>
            <person name="Kelly R.M."/>
        </authorList>
    </citation>
    <scope>NUCLEOTIDE SEQUENCE [LARGE SCALE GENOMIC DNA]</scope>
    <source>
        <strain evidence="8 9">DSM 1651</strain>
    </source>
</reference>
<evidence type="ECO:0000256" key="2">
    <source>
        <dbReference type="ARBA" id="ARBA00022741"/>
    </source>
</evidence>
<keyword evidence="5" id="KW-0067">ATP-binding</keyword>
<dbReference type="Pfam" id="PF04851">
    <property type="entry name" value="ResIII"/>
    <property type="match status" value="1"/>
</dbReference>
<feature type="domain" description="Helicase C-terminal" evidence="7">
    <location>
        <begin position="283"/>
        <end position="447"/>
    </location>
</feature>
<dbReference type="EC" id="3.6.4.13" evidence="1"/>
<evidence type="ECO:0000259" key="6">
    <source>
        <dbReference type="PROSITE" id="PS51192"/>
    </source>
</evidence>
<dbReference type="Gene3D" id="3.40.50.300">
    <property type="entry name" value="P-loop containing nucleotide triphosphate hydrolases"/>
    <property type="match status" value="2"/>
</dbReference>
<accession>A0A2U9IGV0</accession>
<evidence type="ECO:0000313" key="9">
    <source>
        <dbReference type="Proteomes" id="UP000248044"/>
    </source>
</evidence>
<dbReference type="GO" id="GO:0003677">
    <property type="term" value="F:DNA binding"/>
    <property type="evidence" value="ECO:0007669"/>
    <property type="project" value="InterPro"/>
</dbReference>
<dbReference type="PANTHER" id="PTHR47963:SF8">
    <property type="entry name" value="ATP-DEPENDENT RNA HELICASE DEAD"/>
    <property type="match status" value="1"/>
</dbReference>
<dbReference type="GO" id="GO:0005524">
    <property type="term" value="F:ATP binding"/>
    <property type="evidence" value="ECO:0007669"/>
    <property type="project" value="UniProtKB-KW"/>
</dbReference>
<dbReference type="PANTHER" id="PTHR47963">
    <property type="entry name" value="DEAD-BOX ATP-DEPENDENT RNA HELICASE 47, MITOCHONDRIAL"/>
    <property type="match status" value="1"/>
</dbReference>